<feature type="domain" description="Putative plant transposon protein" evidence="2">
    <location>
        <begin position="37"/>
        <end position="213"/>
    </location>
</feature>
<evidence type="ECO:0000256" key="1">
    <source>
        <dbReference type="SAM" id="MobiDB-lite"/>
    </source>
</evidence>
<evidence type="ECO:0000313" key="3">
    <source>
        <dbReference type="EMBL" id="KAK8530731.1"/>
    </source>
</evidence>
<dbReference type="InterPro" id="IPR046796">
    <property type="entry name" value="Transposase_32_dom"/>
</dbReference>
<feature type="compositionally biased region" description="Polar residues" evidence="1">
    <location>
        <begin position="466"/>
        <end position="476"/>
    </location>
</feature>
<reference evidence="3 4" key="1">
    <citation type="journal article" date="2024" name="G3 (Bethesda)">
        <title>Genome assembly of Hibiscus sabdariffa L. provides insights into metabolisms of medicinal natural products.</title>
        <authorList>
            <person name="Kim T."/>
        </authorList>
    </citation>
    <scope>NUCLEOTIDE SEQUENCE [LARGE SCALE GENOMIC DNA]</scope>
    <source>
        <strain evidence="3">TK-2024</strain>
        <tissue evidence="3">Old leaves</tissue>
    </source>
</reference>
<evidence type="ECO:0000313" key="4">
    <source>
        <dbReference type="Proteomes" id="UP001472677"/>
    </source>
</evidence>
<name>A0ABR2D5Z0_9ROSI</name>
<gene>
    <name evidence="3" type="ORF">V6N12_013233</name>
</gene>
<dbReference type="EMBL" id="JBBPBM010000035">
    <property type="protein sequence ID" value="KAK8530731.1"/>
    <property type="molecule type" value="Genomic_DNA"/>
</dbReference>
<protein>
    <recommendedName>
        <fullName evidence="2">Putative plant transposon protein domain-containing protein</fullName>
    </recommendedName>
</protein>
<proteinExistence type="predicted"/>
<accession>A0ABR2D5Z0</accession>
<feature type="compositionally biased region" description="Low complexity" evidence="1">
    <location>
        <begin position="295"/>
        <end position="304"/>
    </location>
</feature>
<evidence type="ECO:0000259" key="2">
    <source>
        <dbReference type="Pfam" id="PF20167"/>
    </source>
</evidence>
<comment type="caution">
    <text evidence="3">The sequence shown here is derived from an EMBL/GenBank/DDBJ whole genome shotgun (WGS) entry which is preliminary data.</text>
</comment>
<feature type="region of interest" description="Disordered" evidence="1">
    <location>
        <begin position="251"/>
        <end position="316"/>
    </location>
</feature>
<dbReference type="Pfam" id="PF20167">
    <property type="entry name" value="Transposase_32"/>
    <property type="match status" value="1"/>
</dbReference>
<feature type="region of interest" description="Disordered" evidence="1">
    <location>
        <begin position="407"/>
        <end position="476"/>
    </location>
</feature>
<organism evidence="3 4">
    <name type="scientific">Hibiscus sabdariffa</name>
    <name type="common">roselle</name>
    <dbReference type="NCBI Taxonomy" id="183260"/>
    <lineage>
        <taxon>Eukaryota</taxon>
        <taxon>Viridiplantae</taxon>
        <taxon>Streptophyta</taxon>
        <taxon>Embryophyta</taxon>
        <taxon>Tracheophyta</taxon>
        <taxon>Spermatophyta</taxon>
        <taxon>Magnoliopsida</taxon>
        <taxon>eudicotyledons</taxon>
        <taxon>Gunneridae</taxon>
        <taxon>Pentapetalae</taxon>
        <taxon>rosids</taxon>
        <taxon>malvids</taxon>
        <taxon>Malvales</taxon>
        <taxon>Malvaceae</taxon>
        <taxon>Malvoideae</taxon>
        <taxon>Hibiscus</taxon>
    </lineage>
</organism>
<keyword evidence="4" id="KW-1185">Reference proteome</keyword>
<sequence length="476" mass="52250">MASQSSNSVEGFLARFDNEAAREGYYNIVAAKNIWEDWLKFGRQPARANINWAREFYTHNVTGENTIVNVRGKLVPADATAINEILDLPNNDPSIYDLIEALEDIDYNTTKYELCLPGTKWNITGKNPSTISRPNLLLEAKLWNTFVKRNLMPTSHNQTVDRKRLVLIHAIMQGTKFNVVEVIAKELSEACHNDKGILAFPCLILGLCCQKAIPTRPSDKYTLFHMGWDRKHYMKKMNVADSILIKVAMPTPTPSEQAQPSAEVVDPKDPAGSPPTTPSSRHQRSTSAVSAAQGSFATAASQPAPSAPHPPSPAHSTEASLLCILQLRSQIQRIEARQIEFIAESKVFQTTLLQFLHDNFPTKFVEFPPAPTAPSATPAAINSVATPSARAGDTEEVHHSSNAELDAFDWNTPYDPPPSPPTPATAPAPPADVAESSRAQKRKAIAARIIREDHSPDPPAAADPPSQTSPTKRQRR</sequence>
<dbReference type="Proteomes" id="UP001472677">
    <property type="component" value="Unassembled WGS sequence"/>
</dbReference>
<feature type="compositionally biased region" description="Pro residues" evidence="1">
    <location>
        <begin position="414"/>
        <end position="430"/>
    </location>
</feature>